<accession>X2C438</accession>
<name>X2C438_9BILA</name>
<dbReference type="EMBL" id="KC710980">
    <property type="protein sequence ID" value="AGL46762.1"/>
    <property type="molecule type" value="Genomic_DNA"/>
</dbReference>
<sequence length="153" mass="17757">MTLLIFEFFFFFILCFVMMVQQPLGMGGFLLLVAFLVSVYISTFFSSWFSMSLFLIYIGGMLVLFGYVVVLIPNFVFSAKGYFLSFFSLFFFFFFSDFGEVSLFVLDFSFSFFSFLNFYVYLGLGLVLFVGLVSVSKICFFQMGSLRPFFFDS</sequence>
<keyword evidence="1" id="KW-1133">Transmembrane helix</keyword>
<feature type="transmembrane region" description="Helical" evidence="1">
    <location>
        <begin position="29"/>
        <end position="48"/>
    </location>
</feature>
<feature type="transmembrane region" description="Helical" evidence="1">
    <location>
        <begin position="83"/>
        <end position="106"/>
    </location>
</feature>
<dbReference type="AlphaFoldDB" id="X2C438"/>
<proteinExistence type="predicted"/>
<keyword evidence="1" id="KW-0812">Transmembrane</keyword>
<feature type="transmembrane region" description="Helical" evidence="1">
    <location>
        <begin position="118"/>
        <end position="140"/>
    </location>
</feature>
<keyword evidence="2" id="KW-0496">Mitochondrion</keyword>
<reference evidence="2" key="1">
    <citation type="journal article" date="2014" name="Mol. Biol. Rep.">
        <title>A description of the complete mitochondrial genomes of Amphiporus formidabilis, Prosadenoporus spectaculum and Nipponnemertes punctatula (Nemertea: Hoplonemertea: Monostilifera).</title>
        <authorList>
            <person name="Sun W.Y."/>
            <person name="Sun S.C."/>
        </authorList>
    </citation>
    <scope>NUCLEOTIDE SEQUENCE</scope>
</reference>
<keyword evidence="1" id="KW-0472">Membrane</keyword>
<protein>
    <submittedName>
        <fullName evidence="2">NADH dehydrogenase subunit 6</fullName>
    </submittedName>
</protein>
<feature type="transmembrane region" description="Helical" evidence="1">
    <location>
        <begin position="6"/>
        <end position="22"/>
    </location>
</feature>
<organism evidence="2">
    <name type="scientific">Nipponnemertes punctatula</name>
    <dbReference type="NCBI Taxonomy" id="1332184"/>
    <lineage>
        <taxon>Eukaryota</taxon>
        <taxon>Metazoa</taxon>
        <taxon>Spiralia</taxon>
        <taxon>Lophotrochozoa</taxon>
        <taxon>Nemertea</taxon>
        <taxon>Enopla</taxon>
        <taxon>Hoplonemertea</taxon>
        <taxon>Monostilifera</taxon>
        <taxon>Cratenemertea</taxon>
        <taxon>Cratenemertidae</taxon>
        <taxon>Nipponnemertes</taxon>
    </lineage>
</organism>
<gene>
    <name evidence="2" type="primary">nad6</name>
</gene>
<geneLocation type="mitochondrion" evidence="2"/>
<evidence type="ECO:0000256" key="1">
    <source>
        <dbReference type="SAM" id="Phobius"/>
    </source>
</evidence>
<evidence type="ECO:0000313" key="2">
    <source>
        <dbReference type="EMBL" id="AGL46762.1"/>
    </source>
</evidence>
<feature type="transmembrane region" description="Helical" evidence="1">
    <location>
        <begin position="54"/>
        <end position="76"/>
    </location>
</feature>